<protein>
    <recommendedName>
        <fullName evidence="3">Type VI secretion system protein ImpM</fullName>
    </recommendedName>
</protein>
<gene>
    <name evidence="1" type="ordered locus">RGE_32200</name>
</gene>
<dbReference type="EMBL" id="AP012320">
    <property type="protein sequence ID" value="BAL96559.1"/>
    <property type="molecule type" value="Genomic_DNA"/>
</dbReference>
<dbReference type="Pfam" id="PF09867">
    <property type="entry name" value="TagF_N"/>
    <property type="match status" value="1"/>
</dbReference>
<dbReference type="PATRIC" id="fig|983917.3.peg.3145"/>
<dbReference type="KEGG" id="rge:RGE_32200"/>
<dbReference type="Proteomes" id="UP000007883">
    <property type="component" value="Chromosome"/>
</dbReference>
<proteinExistence type="predicted"/>
<evidence type="ECO:0000313" key="1">
    <source>
        <dbReference type="EMBL" id="BAL96559.1"/>
    </source>
</evidence>
<evidence type="ECO:0008006" key="3">
    <source>
        <dbReference type="Google" id="ProtNLM"/>
    </source>
</evidence>
<dbReference type="RefSeq" id="WP_014429420.1">
    <property type="nucleotide sequence ID" value="NC_017075.1"/>
</dbReference>
<reference evidence="1 2" key="1">
    <citation type="journal article" date="2012" name="J. Bacteriol.">
        <title>Complete genome sequence of phototrophic betaproteobacterium Rubrivivax gelatinosus IL144.</title>
        <authorList>
            <person name="Nagashima S."/>
            <person name="Kamimura A."/>
            <person name="Shimizu T."/>
            <person name="Nakamura-isaki S."/>
            <person name="Aono E."/>
            <person name="Sakamoto K."/>
            <person name="Ichikawa N."/>
            <person name="Nakazawa H."/>
            <person name="Sekine M."/>
            <person name="Yamazaki S."/>
            <person name="Fujita N."/>
            <person name="Shimada K."/>
            <person name="Hanada S."/>
            <person name="Nagashima K.V.P."/>
        </authorList>
    </citation>
    <scope>NUCLEOTIDE SEQUENCE [LARGE SCALE GENOMIC DNA]</scope>
    <source>
        <strain evidence="2">NBRC 100245 / IL144</strain>
    </source>
</reference>
<accession>I0HU72</accession>
<dbReference type="NCBIfam" id="TIGR03373">
    <property type="entry name" value="VI_minor_4"/>
    <property type="match status" value="1"/>
</dbReference>
<dbReference type="STRING" id="983917.RGE_32200"/>
<evidence type="ECO:0000313" key="2">
    <source>
        <dbReference type="Proteomes" id="UP000007883"/>
    </source>
</evidence>
<dbReference type="AlphaFoldDB" id="I0HU72"/>
<name>I0HU72_RUBGI</name>
<keyword evidence="2" id="KW-1185">Reference proteome</keyword>
<dbReference type="eggNOG" id="COG3913">
    <property type="taxonomic scope" value="Bacteria"/>
</dbReference>
<dbReference type="InterPro" id="IPR038225">
    <property type="entry name" value="TagF_sf"/>
</dbReference>
<dbReference type="Gene3D" id="3.40.1730.10">
    <property type="entry name" value="pa0076 domain"/>
    <property type="match status" value="1"/>
</dbReference>
<dbReference type="InterPro" id="IPR017748">
    <property type="entry name" value="TagF"/>
</dbReference>
<sequence>MNARLNLVAEAGTLQAVCFGKLPSLPDFVPGARRPRLSAWIDRWVSPALDAAADDPHWKRLYDDAPGLDFAVLGPGTPAAVAGHLRPSVDACGRRFPFVVAVQCDSVTPRQRLARAPLVFARLWARCADAAQRAAGPAGRSAASASENELETLRLPAPCDYDAACADHAALETLAGLERRLRAAHPAVDLRAALLALGALLQPLARRGSPPPARGLSLPLPAAAADQAVVAAWWTTLVADLLAPAGQDWLLMRPGGGRGPAPRLLVELAGATPAALSACWDPQRLAARYIDLAAPDWAEAVAGRDERTRRLGAYLAHDSLSLALAAASWREAFEEARW</sequence>
<organism evidence="1 2">
    <name type="scientific">Rubrivivax gelatinosus (strain NBRC 100245 / IL144)</name>
    <dbReference type="NCBI Taxonomy" id="983917"/>
    <lineage>
        <taxon>Bacteria</taxon>
        <taxon>Pseudomonadati</taxon>
        <taxon>Pseudomonadota</taxon>
        <taxon>Betaproteobacteria</taxon>
        <taxon>Burkholderiales</taxon>
        <taxon>Sphaerotilaceae</taxon>
        <taxon>Rubrivivax</taxon>
    </lineage>
</organism>
<dbReference type="HOGENOM" id="CLU_849705_0_0_4"/>